<dbReference type="Gene3D" id="3.40.50.10860">
    <property type="entry name" value="Leucine Dehydrogenase, chain A, domain 1"/>
    <property type="match status" value="1"/>
</dbReference>
<feature type="domain" description="SDH C-terminal" evidence="4">
    <location>
        <begin position="245"/>
        <end position="273"/>
    </location>
</feature>
<comment type="pathway">
    <text evidence="1">Metabolic intermediate biosynthesis; chorismate biosynthesis; chorismate from D-erythrose 4-phosphate and phosphoenolpyruvate: step 4/7.</text>
</comment>
<accession>A0ABV3T460</accession>
<keyword evidence="5" id="KW-0560">Oxidoreductase</keyword>
<dbReference type="PANTHER" id="PTHR21089">
    <property type="entry name" value="SHIKIMATE DEHYDROGENASE"/>
    <property type="match status" value="1"/>
</dbReference>
<evidence type="ECO:0000313" key="6">
    <source>
        <dbReference type="Proteomes" id="UP001556631"/>
    </source>
</evidence>
<protein>
    <submittedName>
        <fullName evidence="5">Shikimate dehydrogenase</fullName>
        <ecNumber evidence="5">1.1.1.25</ecNumber>
    </submittedName>
</protein>
<organism evidence="5 6">
    <name type="scientific">Nocardioides eburneus</name>
    <dbReference type="NCBI Taxonomy" id="3231482"/>
    <lineage>
        <taxon>Bacteria</taxon>
        <taxon>Bacillati</taxon>
        <taxon>Actinomycetota</taxon>
        <taxon>Actinomycetes</taxon>
        <taxon>Propionibacteriales</taxon>
        <taxon>Nocardioidaceae</taxon>
        <taxon>Nocardioides</taxon>
    </lineage>
</organism>
<keyword evidence="6" id="KW-1185">Reference proteome</keyword>
<dbReference type="Pfam" id="PF08501">
    <property type="entry name" value="Shikimate_dh_N"/>
    <property type="match status" value="1"/>
</dbReference>
<dbReference type="CDD" id="cd01065">
    <property type="entry name" value="NAD_bind_Shikimate_DH"/>
    <property type="match status" value="1"/>
</dbReference>
<dbReference type="InterPro" id="IPR036291">
    <property type="entry name" value="NAD(P)-bd_dom_sf"/>
</dbReference>
<evidence type="ECO:0000256" key="1">
    <source>
        <dbReference type="ARBA" id="ARBA00004871"/>
    </source>
</evidence>
<dbReference type="PANTHER" id="PTHR21089:SF1">
    <property type="entry name" value="BIFUNCTIONAL 3-DEHYDROQUINATE DEHYDRATASE_SHIKIMATE DEHYDROGENASE, CHLOROPLASTIC"/>
    <property type="match status" value="1"/>
</dbReference>
<dbReference type="GO" id="GO:0004764">
    <property type="term" value="F:shikimate 3-dehydrogenase (NADP+) activity"/>
    <property type="evidence" value="ECO:0007669"/>
    <property type="project" value="UniProtKB-EC"/>
</dbReference>
<evidence type="ECO:0000259" key="4">
    <source>
        <dbReference type="Pfam" id="PF18317"/>
    </source>
</evidence>
<dbReference type="InterPro" id="IPR022893">
    <property type="entry name" value="Shikimate_DH_fam"/>
</dbReference>
<dbReference type="RefSeq" id="WP_367994640.1">
    <property type="nucleotide sequence ID" value="NZ_JBFPJR010000024.1"/>
</dbReference>
<evidence type="ECO:0000313" key="5">
    <source>
        <dbReference type="EMBL" id="MEX0428669.1"/>
    </source>
</evidence>
<evidence type="ECO:0000259" key="3">
    <source>
        <dbReference type="Pfam" id="PF08501"/>
    </source>
</evidence>
<proteinExistence type="predicted"/>
<evidence type="ECO:0000256" key="2">
    <source>
        <dbReference type="ARBA" id="ARBA00023141"/>
    </source>
</evidence>
<comment type="caution">
    <text evidence="5">The sequence shown here is derived from an EMBL/GenBank/DDBJ whole genome shotgun (WGS) entry which is preliminary data.</text>
</comment>
<gene>
    <name evidence="5" type="ORF">AB3X52_13655</name>
</gene>
<dbReference type="Pfam" id="PF18317">
    <property type="entry name" value="SDH_C"/>
    <property type="match status" value="1"/>
</dbReference>
<keyword evidence="2" id="KW-0057">Aromatic amino acid biosynthesis</keyword>
<keyword evidence="2" id="KW-0028">Amino-acid biosynthesis</keyword>
<dbReference type="Gene3D" id="3.40.50.720">
    <property type="entry name" value="NAD(P)-binding Rossmann-like Domain"/>
    <property type="match status" value="1"/>
</dbReference>
<dbReference type="InterPro" id="IPR046346">
    <property type="entry name" value="Aminoacid_DH-like_N_sf"/>
</dbReference>
<dbReference type="InterPro" id="IPR013708">
    <property type="entry name" value="Shikimate_DH-bd_N"/>
</dbReference>
<dbReference type="EC" id="1.1.1.25" evidence="5"/>
<dbReference type="SUPFAM" id="SSF53223">
    <property type="entry name" value="Aminoacid dehydrogenase-like, N-terminal domain"/>
    <property type="match status" value="1"/>
</dbReference>
<reference evidence="5 6" key="1">
    <citation type="submission" date="2024-07" db="EMBL/GenBank/DDBJ databases">
        <authorList>
            <person name="Lee S."/>
            <person name="Kang M."/>
        </authorList>
    </citation>
    <scope>NUCLEOTIDE SEQUENCE [LARGE SCALE GENOMIC DNA]</scope>
    <source>
        <strain evidence="5 6">DS6</strain>
    </source>
</reference>
<sequence length="298" mass="30530">MKCAVLGDPIDHSLSPVLHRAGYAELGLTGWSYDAVRVPAGTLADQLALLSEDRAHALGSAWPPGAWRGLSLTMPLKREAVPLLASMSARGRLVGAVNTLVRTSYGWAGDNTDLPGAVAAVRERSSARVMHGVVLGAGATAASTGLALVELGARDVTLLARDADRAAETVAVIASHPAAPTVSVQPLEARPEADILVSTVPVAAQTTDLVARWRSVPVLFDVVYDPWPTPLVTGVSAASGVVVSGLDLLVHQAALQFTLFTGRDAPLGAMRAAGEQALGLTPAEAAGEDGPAEAVTPA</sequence>
<dbReference type="EMBL" id="JBFPJR010000024">
    <property type="protein sequence ID" value="MEX0428669.1"/>
    <property type="molecule type" value="Genomic_DNA"/>
</dbReference>
<name>A0ABV3T460_9ACTN</name>
<feature type="domain" description="Shikimate dehydrogenase substrate binding N-terminal" evidence="3">
    <location>
        <begin position="5"/>
        <end position="100"/>
    </location>
</feature>
<dbReference type="InterPro" id="IPR041121">
    <property type="entry name" value="SDH_C"/>
</dbReference>
<dbReference type="NCBIfam" id="NF001311">
    <property type="entry name" value="PRK00258.1-3"/>
    <property type="match status" value="1"/>
</dbReference>
<dbReference type="Proteomes" id="UP001556631">
    <property type="component" value="Unassembled WGS sequence"/>
</dbReference>
<dbReference type="SUPFAM" id="SSF51735">
    <property type="entry name" value="NAD(P)-binding Rossmann-fold domains"/>
    <property type="match status" value="1"/>
</dbReference>